<evidence type="ECO:0000313" key="9">
    <source>
        <dbReference type="EMBL" id="QNI33180.1"/>
    </source>
</evidence>
<keyword evidence="4 7" id="KW-0862">Zinc</keyword>
<dbReference type="PANTHER" id="PTHR11002">
    <property type="entry name" value="CARBONIC ANHYDRASE"/>
    <property type="match status" value="1"/>
</dbReference>
<comment type="cofactor">
    <cofactor evidence="7">
        <name>Zn(2+)</name>
        <dbReference type="ChEBI" id="CHEBI:29105"/>
    </cofactor>
    <text evidence="7">Binds 1 zinc ion per subunit.</text>
</comment>
<evidence type="ECO:0000256" key="1">
    <source>
        <dbReference type="ARBA" id="ARBA00006217"/>
    </source>
</evidence>
<dbReference type="PROSITE" id="PS00705">
    <property type="entry name" value="PROK_CO2_ANHYDRASE_2"/>
    <property type="match status" value="1"/>
</dbReference>
<dbReference type="EC" id="4.2.1.1" evidence="2 8"/>
<dbReference type="RefSeq" id="WP_186744403.1">
    <property type="nucleotide sequence ID" value="NZ_CP060394.1"/>
</dbReference>
<feature type="binding site" evidence="7">
    <location>
        <position position="46"/>
    </location>
    <ligand>
        <name>Zn(2+)</name>
        <dbReference type="ChEBI" id="CHEBI:29105"/>
    </ligand>
</feature>
<dbReference type="EMBL" id="CP060394">
    <property type="protein sequence ID" value="QNI33180.1"/>
    <property type="molecule type" value="Genomic_DNA"/>
</dbReference>
<dbReference type="InterPro" id="IPR015892">
    <property type="entry name" value="Carbonic_anhydrase_CS"/>
</dbReference>
<dbReference type="SUPFAM" id="SSF53056">
    <property type="entry name" value="beta-carbonic anhydrase, cab"/>
    <property type="match status" value="1"/>
</dbReference>
<protein>
    <recommendedName>
        <fullName evidence="2 8">Carbonic anhydrase</fullName>
        <ecNumber evidence="2 8">4.2.1.1</ecNumber>
    </recommendedName>
    <alternativeName>
        <fullName evidence="8">Carbonate dehydratase</fullName>
    </alternativeName>
</protein>
<evidence type="ECO:0000256" key="3">
    <source>
        <dbReference type="ARBA" id="ARBA00022723"/>
    </source>
</evidence>
<comment type="catalytic activity">
    <reaction evidence="6 8">
        <text>hydrogencarbonate + H(+) = CO2 + H2O</text>
        <dbReference type="Rhea" id="RHEA:10748"/>
        <dbReference type="ChEBI" id="CHEBI:15377"/>
        <dbReference type="ChEBI" id="CHEBI:15378"/>
        <dbReference type="ChEBI" id="CHEBI:16526"/>
        <dbReference type="ChEBI" id="CHEBI:17544"/>
        <dbReference type="EC" id="4.2.1.1"/>
    </reaction>
</comment>
<accession>A0A7G8BKW0</accession>
<evidence type="ECO:0000256" key="2">
    <source>
        <dbReference type="ARBA" id="ARBA00012925"/>
    </source>
</evidence>
<feature type="binding site" evidence="7">
    <location>
        <position position="105"/>
    </location>
    <ligand>
        <name>Zn(2+)</name>
        <dbReference type="ChEBI" id="CHEBI:29105"/>
    </ligand>
</feature>
<dbReference type="GO" id="GO:0004089">
    <property type="term" value="F:carbonate dehydratase activity"/>
    <property type="evidence" value="ECO:0007669"/>
    <property type="project" value="UniProtKB-UniRule"/>
</dbReference>
<evidence type="ECO:0000313" key="10">
    <source>
        <dbReference type="Proteomes" id="UP000515312"/>
    </source>
</evidence>
<dbReference type="PANTHER" id="PTHR11002:SF76">
    <property type="entry name" value="CARBONIC ANHYDRASE"/>
    <property type="match status" value="1"/>
</dbReference>
<dbReference type="GO" id="GO:0015976">
    <property type="term" value="P:carbon utilization"/>
    <property type="evidence" value="ECO:0007669"/>
    <property type="project" value="InterPro"/>
</dbReference>
<name>A0A7G8BKW0_9BACT</name>
<keyword evidence="10" id="KW-1185">Reference proteome</keyword>
<sequence>MSEESVLEKLRAGARKFQAEVYAKNAEHYQRAASTPQAPHTLIISCADSRVDVEAITSSGPGQVFVTRNVGNMAPPYSGTPGGVTAVIEYAVAALKVKHVVVCGHSDCGAMKALLHPPATDNLPTVRYWLHHGQAALMVAESMAHKDEPQIDKLKRLTEENVLMQLVHLKTHPSVAGAMARGELTMSGWVYDIGSGVVRIAEEGHRDFIPVTVGAGAKA</sequence>
<dbReference type="KEGG" id="adin:H7849_04205"/>
<dbReference type="AlphaFoldDB" id="A0A7G8BKW0"/>
<dbReference type="Pfam" id="PF00484">
    <property type="entry name" value="Pro_CA"/>
    <property type="match status" value="1"/>
</dbReference>
<evidence type="ECO:0000256" key="5">
    <source>
        <dbReference type="ARBA" id="ARBA00023239"/>
    </source>
</evidence>
<feature type="binding site" evidence="7">
    <location>
        <position position="48"/>
    </location>
    <ligand>
        <name>Zn(2+)</name>
        <dbReference type="ChEBI" id="CHEBI:29105"/>
    </ligand>
</feature>
<gene>
    <name evidence="9" type="ORF">H7849_04205</name>
</gene>
<dbReference type="Gene3D" id="3.40.1050.10">
    <property type="entry name" value="Carbonic anhydrase"/>
    <property type="match status" value="1"/>
</dbReference>
<keyword evidence="3 7" id="KW-0479">Metal-binding</keyword>
<dbReference type="InterPro" id="IPR001765">
    <property type="entry name" value="Carbonic_anhydrase"/>
</dbReference>
<reference evidence="9 10" key="1">
    <citation type="submission" date="2020-08" db="EMBL/GenBank/DDBJ databases">
        <title>Edaphobacter telluris sp. nov. and Acidobacterium dinghuensis sp. nov., two acidobacteria isolated from forest soil.</title>
        <authorList>
            <person name="Fu J."/>
            <person name="Qiu L."/>
        </authorList>
    </citation>
    <scope>NUCLEOTIDE SEQUENCE [LARGE SCALE GENOMIC DNA]</scope>
    <source>
        <strain evidence="9">4Y35</strain>
    </source>
</reference>
<proteinExistence type="inferred from homology"/>
<dbReference type="GO" id="GO:0008270">
    <property type="term" value="F:zinc ion binding"/>
    <property type="evidence" value="ECO:0007669"/>
    <property type="project" value="UniProtKB-UniRule"/>
</dbReference>
<comment type="function">
    <text evidence="8">Reversible hydration of carbon dioxide.</text>
</comment>
<comment type="similarity">
    <text evidence="1 8">Belongs to the beta-class carbonic anhydrase family.</text>
</comment>
<evidence type="ECO:0000256" key="4">
    <source>
        <dbReference type="ARBA" id="ARBA00022833"/>
    </source>
</evidence>
<evidence type="ECO:0000256" key="7">
    <source>
        <dbReference type="PIRSR" id="PIRSR601765-1"/>
    </source>
</evidence>
<dbReference type="SMART" id="SM00947">
    <property type="entry name" value="Pro_CA"/>
    <property type="match status" value="1"/>
</dbReference>
<keyword evidence="5 8" id="KW-0456">Lyase</keyword>
<dbReference type="InterPro" id="IPR036874">
    <property type="entry name" value="Carbonic_anhydrase_sf"/>
</dbReference>
<evidence type="ECO:0000256" key="8">
    <source>
        <dbReference type="RuleBase" id="RU003956"/>
    </source>
</evidence>
<evidence type="ECO:0000256" key="6">
    <source>
        <dbReference type="ARBA" id="ARBA00048348"/>
    </source>
</evidence>
<feature type="binding site" evidence="7">
    <location>
        <position position="108"/>
    </location>
    <ligand>
        <name>Zn(2+)</name>
        <dbReference type="ChEBI" id="CHEBI:29105"/>
    </ligand>
</feature>
<organism evidence="9 10">
    <name type="scientific">Alloacidobacterium dinghuense</name>
    <dbReference type="NCBI Taxonomy" id="2763107"/>
    <lineage>
        <taxon>Bacteria</taxon>
        <taxon>Pseudomonadati</taxon>
        <taxon>Acidobacteriota</taxon>
        <taxon>Terriglobia</taxon>
        <taxon>Terriglobales</taxon>
        <taxon>Acidobacteriaceae</taxon>
        <taxon>Alloacidobacterium</taxon>
    </lineage>
</organism>
<dbReference type="Proteomes" id="UP000515312">
    <property type="component" value="Chromosome"/>
</dbReference>